<dbReference type="InterPro" id="IPR001384">
    <property type="entry name" value="Peptidase_M35"/>
</dbReference>
<dbReference type="CDD" id="cd11008">
    <property type="entry name" value="M35_deuterolysin_like"/>
    <property type="match status" value="1"/>
</dbReference>
<dbReference type="EC" id="3.4.24.39" evidence="13"/>
<organism evidence="15 16">
    <name type="scientific">Didymella exigua CBS 183.55</name>
    <dbReference type="NCBI Taxonomy" id="1150837"/>
    <lineage>
        <taxon>Eukaryota</taxon>
        <taxon>Fungi</taxon>
        <taxon>Dikarya</taxon>
        <taxon>Ascomycota</taxon>
        <taxon>Pezizomycotina</taxon>
        <taxon>Dothideomycetes</taxon>
        <taxon>Pleosporomycetidae</taxon>
        <taxon>Pleosporales</taxon>
        <taxon>Pleosporineae</taxon>
        <taxon>Didymellaceae</taxon>
        <taxon>Didymella</taxon>
    </lineage>
</organism>
<feature type="binding site" evidence="12">
    <location>
        <position position="85"/>
    </location>
    <ligand>
        <name>Zn(2+)</name>
        <dbReference type="ChEBI" id="CHEBI:29105"/>
        <note>catalytic</note>
    </ligand>
</feature>
<dbReference type="Proteomes" id="UP000800082">
    <property type="component" value="Unassembled WGS sequence"/>
</dbReference>
<feature type="active site" evidence="11">
    <location>
        <position position="86"/>
    </location>
</feature>
<evidence type="ECO:0000256" key="2">
    <source>
        <dbReference type="ARBA" id="ARBA00010279"/>
    </source>
</evidence>
<dbReference type="SUPFAM" id="SSF55486">
    <property type="entry name" value="Metalloproteases ('zincins'), catalytic domain"/>
    <property type="match status" value="1"/>
</dbReference>
<dbReference type="Gene3D" id="3.40.390.10">
    <property type="entry name" value="Collagenase (Catalytic Domain)"/>
    <property type="match status" value="1"/>
</dbReference>
<accession>A0A6A5RWJ2</accession>
<dbReference type="EMBL" id="ML978958">
    <property type="protein sequence ID" value="KAF1932865.1"/>
    <property type="molecule type" value="Genomic_DNA"/>
</dbReference>
<keyword evidence="3 13" id="KW-0645">Protease</keyword>
<keyword evidence="9 13" id="KW-0482">Metalloprotease</keyword>
<dbReference type="RefSeq" id="XP_033453113.1">
    <property type="nucleotide sequence ID" value="XM_033587519.1"/>
</dbReference>
<dbReference type="GeneID" id="54345165"/>
<feature type="binding site" evidence="12">
    <location>
        <position position="89"/>
    </location>
    <ligand>
        <name>Zn(2+)</name>
        <dbReference type="ChEBI" id="CHEBI:29105"/>
        <note>catalytic</note>
    </ligand>
</feature>
<dbReference type="PRINTS" id="PR00768">
    <property type="entry name" value="DEUTEROLYSIN"/>
</dbReference>
<keyword evidence="6" id="KW-0732">Signal</keyword>
<dbReference type="GO" id="GO:0046872">
    <property type="term" value="F:metal ion binding"/>
    <property type="evidence" value="ECO:0007669"/>
    <property type="project" value="UniProtKB-KW"/>
</dbReference>
<dbReference type="AlphaFoldDB" id="A0A6A5RWJ2"/>
<comment type="cofactor">
    <cofactor evidence="12 13">
        <name>Zn(2+)</name>
        <dbReference type="ChEBI" id="CHEBI:29105"/>
    </cofactor>
    <text evidence="12 13">Binds 1 zinc ion per subunit.</text>
</comment>
<feature type="compositionally biased region" description="Low complexity" evidence="14">
    <location>
        <begin position="7"/>
        <end position="28"/>
    </location>
</feature>
<evidence type="ECO:0000256" key="1">
    <source>
        <dbReference type="ARBA" id="ARBA00001187"/>
    </source>
</evidence>
<keyword evidence="7 13" id="KW-0378">Hydrolase</keyword>
<dbReference type="InterPro" id="IPR024079">
    <property type="entry name" value="MetalloPept_cat_dom_sf"/>
</dbReference>
<reference evidence="15" key="1">
    <citation type="journal article" date="2020" name="Stud. Mycol.">
        <title>101 Dothideomycetes genomes: a test case for predicting lifestyles and emergence of pathogens.</title>
        <authorList>
            <person name="Haridas S."/>
            <person name="Albert R."/>
            <person name="Binder M."/>
            <person name="Bloem J."/>
            <person name="Labutti K."/>
            <person name="Salamov A."/>
            <person name="Andreopoulos B."/>
            <person name="Baker S."/>
            <person name="Barry K."/>
            <person name="Bills G."/>
            <person name="Bluhm B."/>
            <person name="Cannon C."/>
            <person name="Castanera R."/>
            <person name="Culley D."/>
            <person name="Daum C."/>
            <person name="Ezra D."/>
            <person name="Gonzalez J."/>
            <person name="Henrissat B."/>
            <person name="Kuo A."/>
            <person name="Liang C."/>
            <person name="Lipzen A."/>
            <person name="Lutzoni F."/>
            <person name="Magnuson J."/>
            <person name="Mondo S."/>
            <person name="Nolan M."/>
            <person name="Ohm R."/>
            <person name="Pangilinan J."/>
            <person name="Park H.-J."/>
            <person name="Ramirez L."/>
            <person name="Alfaro M."/>
            <person name="Sun H."/>
            <person name="Tritt A."/>
            <person name="Yoshinaga Y."/>
            <person name="Zwiers L.-H."/>
            <person name="Turgeon B."/>
            <person name="Goodwin S."/>
            <person name="Spatafora J."/>
            <person name="Crous P."/>
            <person name="Grigoriev I."/>
        </authorList>
    </citation>
    <scope>NUCLEOTIDE SEQUENCE</scope>
    <source>
        <strain evidence="15">CBS 183.55</strain>
    </source>
</reference>
<feature type="region of interest" description="Disordered" evidence="14">
    <location>
        <begin position="1"/>
        <end position="28"/>
    </location>
</feature>
<dbReference type="OrthoDB" id="412874at2759"/>
<dbReference type="GO" id="GO:0004222">
    <property type="term" value="F:metalloendopeptidase activity"/>
    <property type="evidence" value="ECO:0007669"/>
    <property type="project" value="InterPro"/>
</dbReference>
<evidence type="ECO:0000256" key="12">
    <source>
        <dbReference type="PIRSR" id="PIRSR601384-2"/>
    </source>
</evidence>
<dbReference type="Pfam" id="PF02102">
    <property type="entry name" value="Peptidase_M35"/>
    <property type="match status" value="1"/>
</dbReference>
<evidence type="ECO:0000256" key="4">
    <source>
        <dbReference type="ARBA" id="ARBA00022685"/>
    </source>
</evidence>
<evidence type="ECO:0000256" key="9">
    <source>
        <dbReference type="ARBA" id="ARBA00023049"/>
    </source>
</evidence>
<evidence type="ECO:0000256" key="10">
    <source>
        <dbReference type="ARBA" id="ARBA00023145"/>
    </source>
</evidence>
<evidence type="ECO:0000256" key="11">
    <source>
        <dbReference type="PIRSR" id="PIRSR601384-1"/>
    </source>
</evidence>
<keyword evidence="8 12" id="KW-0862">Zinc</keyword>
<evidence type="ECO:0000256" key="3">
    <source>
        <dbReference type="ARBA" id="ARBA00022670"/>
    </source>
</evidence>
<evidence type="ECO:0000256" key="5">
    <source>
        <dbReference type="ARBA" id="ARBA00022723"/>
    </source>
</evidence>
<dbReference type="PANTHER" id="PTHR37016:SF2">
    <property type="entry name" value="NEUTRAL PROTEASE 2 HOMOLOG SNOG_02177"/>
    <property type="match status" value="1"/>
</dbReference>
<protein>
    <recommendedName>
        <fullName evidence="13">Neutral protease 2</fullName>
        <ecNumber evidence="13">3.4.24.39</ecNumber>
    </recommendedName>
    <alternativeName>
        <fullName evidence="13">Deuterolysin</fullName>
    </alternativeName>
</protein>
<evidence type="ECO:0000256" key="6">
    <source>
        <dbReference type="ARBA" id="ARBA00022729"/>
    </source>
</evidence>
<sequence>MVDYLKSTSRVLSPLSSTTSPPSGSTTSGNSRYYCFDTLGACSSDVLAYTYPLTSQMVKCPMFFFRLTALSRQCYTQDQATTALHEMTHLTQAKGTSDYGGYVNSFVRSLSATQNLNHVDTHTLFAQALSAGC</sequence>
<gene>
    <name evidence="15" type="ORF">M421DRAFT_1446</name>
</gene>
<evidence type="ECO:0000256" key="7">
    <source>
        <dbReference type="ARBA" id="ARBA00022801"/>
    </source>
</evidence>
<comment type="subcellular location">
    <subcellularLocation>
        <location evidence="13">Secreted</location>
    </subcellularLocation>
</comment>
<evidence type="ECO:0000256" key="14">
    <source>
        <dbReference type="SAM" id="MobiDB-lite"/>
    </source>
</evidence>
<keyword evidence="13" id="KW-0964">Secreted</keyword>
<feature type="binding site" evidence="12">
    <location>
        <position position="98"/>
    </location>
    <ligand>
        <name>Zn(2+)</name>
        <dbReference type="ChEBI" id="CHEBI:29105"/>
        <note>catalytic</note>
    </ligand>
</feature>
<dbReference type="GO" id="GO:0006508">
    <property type="term" value="P:proteolysis"/>
    <property type="evidence" value="ECO:0007669"/>
    <property type="project" value="UniProtKB-KW"/>
</dbReference>
<keyword evidence="10" id="KW-0865">Zymogen</keyword>
<comment type="function">
    <text evidence="13">Secreted metalloproteinase that allows assimilation of proteinaceous substrates. Shows high activities on basic nuclear substrates such as histone and protamine.</text>
</comment>
<dbReference type="GO" id="GO:0005576">
    <property type="term" value="C:extracellular region"/>
    <property type="evidence" value="ECO:0007669"/>
    <property type="project" value="UniProtKB-SubCell"/>
</dbReference>
<evidence type="ECO:0000256" key="13">
    <source>
        <dbReference type="RuleBase" id="RU361126"/>
    </source>
</evidence>
<evidence type="ECO:0000313" key="16">
    <source>
        <dbReference type="Proteomes" id="UP000800082"/>
    </source>
</evidence>
<name>A0A6A5RWJ2_9PLEO</name>
<keyword evidence="16" id="KW-1185">Reference proteome</keyword>
<dbReference type="InterPro" id="IPR050414">
    <property type="entry name" value="Fungal_M35_metalloproteases"/>
</dbReference>
<proteinExistence type="inferred from homology"/>
<comment type="catalytic activity">
    <reaction evidence="1 13">
        <text>Preferential cleavage of bonds with hydrophobic residues in P1'. Also 3-Asn-|-Gln-4 and 8-Gly-|-Ser-9 bonds in insulin B chain.</text>
        <dbReference type="EC" id="3.4.24.39"/>
    </reaction>
</comment>
<keyword evidence="4 13" id="KW-0165">Cleavage on pair of basic residues</keyword>
<dbReference type="PANTHER" id="PTHR37016">
    <property type="match status" value="1"/>
</dbReference>
<keyword evidence="5 12" id="KW-0479">Metal-binding</keyword>
<comment type="similarity">
    <text evidence="2 13">Belongs to the peptidase M35 family.</text>
</comment>
<evidence type="ECO:0000256" key="8">
    <source>
        <dbReference type="ARBA" id="ARBA00022833"/>
    </source>
</evidence>
<evidence type="ECO:0000313" key="15">
    <source>
        <dbReference type="EMBL" id="KAF1932865.1"/>
    </source>
</evidence>